<keyword evidence="3" id="KW-0547">Nucleotide-binding</keyword>
<evidence type="ECO:0000256" key="1">
    <source>
        <dbReference type="SAM" id="MobiDB-lite"/>
    </source>
</evidence>
<evidence type="ECO:0000313" key="3">
    <source>
        <dbReference type="EMBL" id="MEJ5946239.1"/>
    </source>
</evidence>
<feature type="domain" description="Helicase XPB/Ssl2 N-terminal" evidence="2">
    <location>
        <begin position="538"/>
        <end position="660"/>
    </location>
</feature>
<dbReference type="InterPro" id="IPR032830">
    <property type="entry name" value="XPB/Ssl2_N"/>
</dbReference>
<dbReference type="EMBL" id="JBBIAA010000018">
    <property type="protein sequence ID" value="MEJ5946239.1"/>
    <property type="molecule type" value="Genomic_DNA"/>
</dbReference>
<dbReference type="Proteomes" id="UP001387100">
    <property type="component" value="Unassembled WGS sequence"/>
</dbReference>
<proteinExistence type="predicted"/>
<dbReference type="GO" id="GO:0004386">
    <property type="term" value="F:helicase activity"/>
    <property type="evidence" value="ECO:0007669"/>
    <property type="project" value="UniProtKB-KW"/>
</dbReference>
<protein>
    <submittedName>
        <fullName evidence="3">Helicase-associated domain-containing protein</fullName>
    </submittedName>
</protein>
<name>A0ABU8RMB1_9ACTN</name>
<evidence type="ECO:0000313" key="4">
    <source>
        <dbReference type="Proteomes" id="UP001387100"/>
    </source>
</evidence>
<keyword evidence="3" id="KW-0378">Hydrolase</keyword>
<keyword evidence="4" id="KW-1185">Reference proteome</keyword>
<feature type="region of interest" description="Disordered" evidence="1">
    <location>
        <begin position="693"/>
        <end position="719"/>
    </location>
</feature>
<dbReference type="Pfam" id="PF13625">
    <property type="entry name" value="Helicase_C_3"/>
    <property type="match status" value="1"/>
</dbReference>
<evidence type="ECO:0000259" key="2">
    <source>
        <dbReference type="Pfam" id="PF13625"/>
    </source>
</evidence>
<feature type="region of interest" description="Disordered" evidence="1">
    <location>
        <begin position="1"/>
        <end position="30"/>
    </location>
</feature>
<sequence length="822" mass="84741">MPPPPPARSGSSSRPSGRGSGPRSLADDLRGRDDAALVALLRSRPDLAAPVPADTGNLAVRASTRHSVQRAVDARSRPELDVLAAVVVLAARGAGATRTPDVAAACGLPQTRTRDVLGRQRELGLLWGTTVEHHPVGVLADALGPHPAGLGPSLADLLDSSPPVRARAEALGRLMEVPSAEGVTGTTARLAEPAALDALLADAPEGTRGLLERLDADGPLGQVSRARRDVDVAREVGDVAPLDWLLARALLVPVGDSRVVLPREVGLALREGRVHARPVALAPPPVPTRAVPAARRDGLASGAAAEAVRLVDRLGRVWGARPAPVLRAGGLGVRELGRVAAELEVDAPTAALVVELAAATGLVAQDGEADPAWAPTPRYDDWADGSTGERWAALASAWLQVPRLPSLVGDRDDRGSAVAALSDALVRPQAPVVRALLLDAVAEVPDGEGAGPDDLAARLAWRRPRWAPARDARLLATLLEEASWLGLLASGSLAGAARALVGDAGGVAVPDEEEDGARRRAAAAAVLDAALPAPVSEVLLQADLTAVAPGPLERDVEVELELAADVESRGGATVYRFDGGTVRRALDAGRTADDVLAFLGRVSPTPVPQPLEYLVRDVARRHGRVRVGSAGAYLRSDDEAALAELLAERRTAGLGLRRLAPTVLVATADPSEVLRVVRSLGLAPAAESADGSLVLDRPVVRRTPPRRPPRPSPGQTPPGVEVAASLVAALRAGDEAVASAPPPPAGAPLVPPADPAVSLSELRRAATDRRPLWVGYVDTAGGPSRVHALPLGVEGGRISVRDLTSGAERTLSVHRVTGTAPG</sequence>
<organism evidence="3 4">
    <name type="scientific">Pseudokineococcus basanitobsidens</name>
    <dbReference type="NCBI Taxonomy" id="1926649"/>
    <lineage>
        <taxon>Bacteria</taxon>
        <taxon>Bacillati</taxon>
        <taxon>Actinomycetota</taxon>
        <taxon>Actinomycetes</taxon>
        <taxon>Kineosporiales</taxon>
        <taxon>Kineosporiaceae</taxon>
        <taxon>Pseudokineococcus</taxon>
    </lineage>
</organism>
<comment type="caution">
    <text evidence="3">The sequence shown here is derived from an EMBL/GenBank/DDBJ whole genome shotgun (WGS) entry which is preliminary data.</text>
</comment>
<gene>
    <name evidence="3" type="ORF">WDZ17_13150</name>
</gene>
<keyword evidence="3" id="KW-0067">ATP-binding</keyword>
<dbReference type="RefSeq" id="WP_339575623.1">
    <property type="nucleotide sequence ID" value="NZ_JBBIAA010000018.1"/>
</dbReference>
<reference evidence="3 4" key="1">
    <citation type="journal article" date="2017" name="Int. J. Syst. Evol. Microbiol.">
        <title>Pseudokineococcus basanitobsidens sp. nov., isolated from volcanic rock.</title>
        <authorList>
            <person name="Lee D.W."/>
            <person name="Park M.Y."/>
            <person name="Kim J.J."/>
            <person name="Kim B.S."/>
        </authorList>
    </citation>
    <scope>NUCLEOTIDE SEQUENCE [LARGE SCALE GENOMIC DNA]</scope>
    <source>
        <strain evidence="3 4">DSM 103726</strain>
    </source>
</reference>
<accession>A0ABU8RMB1</accession>
<keyword evidence="3" id="KW-0347">Helicase</keyword>
<feature type="compositionally biased region" description="Low complexity" evidence="1">
    <location>
        <begin position="8"/>
        <end position="24"/>
    </location>
</feature>